<feature type="transmembrane region" description="Helical" evidence="1">
    <location>
        <begin position="20"/>
        <end position="50"/>
    </location>
</feature>
<keyword evidence="1" id="KW-1133">Transmembrane helix</keyword>
<gene>
    <name evidence="2" type="ORF">ABZ508_27675</name>
</gene>
<keyword evidence="3" id="KW-1185">Reference proteome</keyword>
<name>A0ABV2WCP6_9ACTN</name>
<organism evidence="2 3">
    <name type="scientific">Streptomyces lavendulocolor</name>
    <dbReference type="NCBI Taxonomy" id="67316"/>
    <lineage>
        <taxon>Bacteria</taxon>
        <taxon>Bacillati</taxon>
        <taxon>Actinomycetota</taxon>
        <taxon>Actinomycetes</taxon>
        <taxon>Kitasatosporales</taxon>
        <taxon>Streptomycetaceae</taxon>
        <taxon>Streptomyces</taxon>
    </lineage>
</organism>
<reference evidence="2 3" key="1">
    <citation type="submission" date="2024-06" db="EMBL/GenBank/DDBJ databases">
        <title>The Natural Products Discovery Center: Release of the First 8490 Sequenced Strains for Exploring Actinobacteria Biosynthetic Diversity.</title>
        <authorList>
            <person name="Kalkreuter E."/>
            <person name="Kautsar S.A."/>
            <person name="Yang D."/>
            <person name="Bader C.D."/>
            <person name="Teijaro C.N."/>
            <person name="Fluegel L."/>
            <person name="Davis C.M."/>
            <person name="Simpson J.R."/>
            <person name="Lauterbach L."/>
            <person name="Steele A.D."/>
            <person name="Gui C."/>
            <person name="Meng S."/>
            <person name="Li G."/>
            <person name="Viehrig K."/>
            <person name="Ye F."/>
            <person name="Su P."/>
            <person name="Kiefer A.F."/>
            <person name="Nichols A."/>
            <person name="Cepeda A.J."/>
            <person name="Yan W."/>
            <person name="Fan B."/>
            <person name="Jiang Y."/>
            <person name="Adhikari A."/>
            <person name="Zheng C.-J."/>
            <person name="Schuster L."/>
            <person name="Cowan T.M."/>
            <person name="Smanski M.J."/>
            <person name="Chevrette M.G."/>
            <person name="De Carvalho L.P.S."/>
            <person name="Shen B."/>
        </authorList>
    </citation>
    <scope>NUCLEOTIDE SEQUENCE [LARGE SCALE GENOMIC DNA]</scope>
    <source>
        <strain evidence="2 3">NPDC006337</strain>
    </source>
</reference>
<evidence type="ECO:0008006" key="4">
    <source>
        <dbReference type="Google" id="ProtNLM"/>
    </source>
</evidence>
<keyword evidence="1" id="KW-0812">Transmembrane</keyword>
<proteinExistence type="predicted"/>
<evidence type="ECO:0000256" key="1">
    <source>
        <dbReference type="SAM" id="Phobius"/>
    </source>
</evidence>
<feature type="transmembrane region" description="Helical" evidence="1">
    <location>
        <begin position="71"/>
        <end position="92"/>
    </location>
</feature>
<evidence type="ECO:0000313" key="3">
    <source>
        <dbReference type="Proteomes" id="UP001550378"/>
    </source>
</evidence>
<comment type="caution">
    <text evidence="2">The sequence shown here is derived from an EMBL/GenBank/DDBJ whole genome shotgun (WGS) entry which is preliminary data.</text>
</comment>
<dbReference type="Proteomes" id="UP001550378">
    <property type="component" value="Unassembled WGS sequence"/>
</dbReference>
<evidence type="ECO:0000313" key="2">
    <source>
        <dbReference type="EMBL" id="MEU0711145.1"/>
    </source>
</evidence>
<protein>
    <recommendedName>
        <fullName evidence="4">DUF4190 domain-containing protein</fullName>
    </recommendedName>
</protein>
<sequence>MSSATERTGGSPGESNCALVLGALSVASWFCCPFWILVSALTLPLGLAGLVRGCWELRTASTPHTGRTRPLTALALSTAGTLASVAYLTYVLTHPELPIQD</sequence>
<keyword evidence="1" id="KW-0472">Membrane</keyword>
<dbReference type="RefSeq" id="WP_359653221.1">
    <property type="nucleotide sequence ID" value="NZ_JBEXZP010000018.1"/>
</dbReference>
<dbReference type="EMBL" id="JBEXZR010000032">
    <property type="protein sequence ID" value="MEU0711145.1"/>
    <property type="molecule type" value="Genomic_DNA"/>
</dbReference>
<accession>A0ABV2WCP6</accession>